<feature type="transmembrane region" description="Helical" evidence="9">
    <location>
        <begin position="223"/>
        <end position="242"/>
    </location>
</feature>
<dbReference type="PANTHER" id="PTHR13121">
    <property type="entry name" value="GPI TRANSAMIDASE COMPONENT PIG-U"/>
    <property type="match status" value="1"/>
</dbReference>
<evidence type="ECO:0000256" key="8">
    <source>
        <dbReference type="ARBA" id="ARBA00023136"/>
    </source>
</evidence>
<keyword evidence="4" id="KW-0337">GPI-anchor biosynthesis</keyword>
<feature type="transmembrane region" description="Helical" evidence="9">
    <location>
        <begin position="166"/>
        <end position="188"/>
    </location>
</feature>
<feature type="transmembrane region" description="Helical" evidence="9">
    <location>
        <begin position="83"/>
        <end position="102"/>
    </location>
</feature>
<evidence type="ECO:0000256" key="7">
    <source>
        <dbReference type="ARBA" id="ARBA00022989"/>
    </source>
</evidence>
<dbReference type="EMBL" id="LR789007">
    <property type="protein sequence ID" value="CAB3264869.1"/>
    <property type="molecule type" value="mRNA"/>
</dbReference>
<evidence type="ECO:0000256" key="9">
    <source>
        <dbReference type="SAM" id="Phobius"/>
    </source>
</evidence>
<dbReference type="Pfam" id="PF06728">
    <property type="entry name" value="PIG-U"/>
    <property type="match status" value="1"/>
</dbReference>
<comment type="subcellular location">
    <subcellularLocation>
        <location evidence="1">Endoplasmic reticulum membrane</location>
        <topology evidence="1">Multi-pass membrane protein</topology>
    </subcellularLocation>
</comment>
<evidence type="ECO:0000256" key="1">
    <source>
        <dbReference type="ARBA" id="ARBA00004477"/>
    </source>
</evidence>
<dbReference type="InterPro" id="IPR009600">
    <property type="entry name" value="PIG-U"/>
</dbReference>
<evidence type="ECO:0000256" key="2">
    <source>
        <dbReference type="ARBA" id="ARBA00004687"/>
    </source>
</evidence>
<feature type="transmembrane region" description="Helical" evidence="9">
    <location>
        <begin position="308"/>
        <end position="325"/>
    </location>
</feature>
<dbReference type="UniPathway" id="UPA00196"/>
<feature type="transmembrane region" description="Helical" evidence="9">
    <location>
        <begin position="194"/>
        <end position="211"/>
    </location>
</feature>
<keyword evidence="7 9" id="KW-1133">Transmembrane helix</keyword>
<proteinExistence type="evidence at transcript level"/>
<protein>
    <submittedName>
        <fullName evidence="10">Phosphatidylinositol glycan anchor biosynthesis class U protein</fullName>
    </submittedName>
</protein>
<keyword evidence="8 9" id="KW-0472">Membrane</keyword>
<comment type="similarity">
    <text evidence="3">Belongs to the PIGU family.</text>
</comment>
<dbReference type="GO" id="GO:0006506">
    <property type="term" value="P:GPI anchor biosynthetic process"/>
    <property type="evidence" value="ECO:0007669"/>
    <property type="project" value="UniProtKB-UniPathway"/>
</dbReference>
<organism evidence="10">
    <name type="scientific">Phallusia mammillata</name>
    <dbReference type="NCBI Taxonomy" id="59560"/>
    <lineage>
        <taxon>Eukaryota</taxon>
        <taxon>Metazoa</taxon>
        <taxon>Chordata</taxon>
        <taxon>Tunicata</taxon>
        <taxon>Ascidiacea</taxon>
        <taxon>Phlebobranchia</taxon>
        <taxon>Ascidiidae</taxon>
        <taxon>Phallusia</taxon>
    </lineage>
</organism>
<dbReference type="GO" id="GO:0016255">
    <property type="term" value="P:attachment of GPI anchor to protein"/>
    <property type="evidence" value="ECO:0007669"/>
    <property type="project" value="InterPro"/>
</dbReference>
<evidence type="ECO:0000313" key="10">
    <source>
        <dbReference type="EMBL" id="CAB3264869.1"/>
    </source>
</evidence>
<evidence type="ECO:0000256" key="4">
    <source>
        <dbReference type="ARBA" id="ARBA00022502"/>
    </source>
</evidence>
<evidence type="ECO:0000256" key="3">
    <source>
        <dbReference type="ARBA" id="ARBA00010026"/>
    </source>
</evidence>
<comment type="pathway">
    <text evidence="2">Glycolipid biosynthesis; glycosylphosphatidylinositol-anchor biosynthesis.</text>
</comment>
<gene>
    <name evidence="10" type="primary">Pigu</name>
</gene>
<sequence>MYEICALFVGIGLRMWLFRMPRVLLWISSRPEIETPLTSWGRLIEGEALMRNSQSYQNKHSYHGSTLLLALISYLNLNAPFLVEILFIASDVISAVALYLFAQKFLRKELKSQKECKEKLFKGVSSILIKPEHVSKVPTIICALYMCNPFSLATCISKSSVTFNNLFLALFLLSAVQGSIWQMAFYVALSTYETLYPVQLLLATGLCAWKYQEKPSTLKICYLKSLACFTFWMALILTLSFLCEPTTSSLLSHYKFILSAPDQTPNVGVFWYFFTEVFDHFHTFFMCVFQINVLIYSIPMSIKLKSHPVFLVFMLIAITGIFKSYPSVGDASLWLCLLPLWSHTFSYLRYPSVTGAMLLTSTILCPVMWHMWINAHSANANFYFAATLAYTTALVLITTDTAMAYLNWHVRIREGLKPCVAGTSEKAVLRLMN</sequence>
<feature type="transmembrane region" description="Helical" evidence="9">
    <location>
        <begin position="269"/>
        <end position="296"/>
    </location>
</feature>
<name>A0A6F9DP07_9ASCI</name>
<feature type="transmembrane region" description="Helical" evidence="9">
    <location>
        <begin position="384"/>
        <end position="408"/>
    </location>
</feature>
<evidence type="ECO:0000256" key="5">
    <source>
        <dbReference type="ARBA" id="ARBA00022692"/>
    </source>
</evidence>
<accession>A0A6F9DP07</accession>
<dbReference type="AlphaFoldDB" id="A0A6F9DP07"/>
<reference evidence="10" key="1">
    <citation type="submission" date="2020-04" db="EMBL/GenBank/DDBJ databases">
        <authorList>
            <person name="Neveu A P."/>
        </authorList>
    </citation>
    <scope>NUCLEOTIDE SEQUENCE</scope>
    <source>
        <tissue evidence="10">Whole embryo</tissue>
    </source>
</reference>
<feature type="transmembrane region" description="Helical" evidence="9">
    <location>
        <begin position="355"/>
        <end position="372"/>
    </location>
</feature>
<dbReference type="GO" id="GO:0042765">
    <property type="term" value="C:GPI-anchor transamidase complex"/>
    <property type="evidence" value="ECO:0007669"/>
    <property type="project" value="InterPro"/>
</dbReference>
<evidence type="ECO:0000256" key="6">
    <source>
        <dbReference type="ARBA" id="ARBA00022824"/>
    </source>
</evidence>
<keyword evidence="5 9" id="KW-0812">Transmembrane</keyword>
<keyword evidence="6" id="KW-0256">Endoplasmic reticulum</keyword>
<dbReference type="PANTHER" id="PTHR13121:SF0">
    <property type="entry name" value="PHOSPHATIDYLINOSITOL GLYCAN ANCHOR BIOSYNTHESIS CLASS U PROTEIN"/>
    <property type="match status" value="1"/>
</dbReference>